<evidence type="ECO:0000259" key="17">
    <source>
        <dbReference type="Pfam" id="PF02516"/>
    </source>
</evidence>
<dbReference type="EMBL" id="CAEKKB010000006">
    <property type="protein sequence ID" value="CAB4313734.1"/>
    <property type="molecule type" value="Genomic_DNA"/>
</dbReference>
<evidence type="ECO:0000313" key="21">
    <source>
        <dbReference type="Proteomes" id="UP000507245"/>
    </source>
</evidence>
<feature type="transmembrane region" description="Helical" evidence="16">
    <location>
        <begin position="6"/>
        <end position="27"/>
    </location>
</feature>
<evidence type="ECO:0000256" key="15">
    <source>
        <dbReference type="ARBA" id="ARBA00048829"/>
    </source>
</evidence>
<comment type="cofactor">
    <cofactor evidence="1">
        <name>Mn(2+)</name>
        <dbReference type="ChEBI" id="CHEBI:29035"/>
    </cofactor>
</comment>
<dbReference type="EC" id="2.4.99.18" evidence="6"/>
<evidence type="ECO:0000256" key="14">
    <source>
        <dbReference type="ARBA" id="ARBA00023211"/>
    </source>
</evidence>
<keyword evidence="12 16" id="KW-1133">Transmembrane helix</keyword>
<keyword evidence="13 16" id="KW-0472">Membrane</keyword>
<keyword evidence="21" id="KW-1185">Reference proteome</keyword>
<keyword evidence="10" id="KW-0479">Metal-binding</keyword>
<evidence type="ECO:0000256" key="5">
    <source>
        <dbReference type="ARBA" id="ARBA00010810"/>
    </source>
</evidence>
<dbReference type="Pfam" id="PF02516">
    <property type="entry name" value="STT3"/>
    <property type="match status" value="1"/>
</dbReference>
<dbReference type="UniPathway" id="UPA00378"/>
<dbReference type="GO" id="GO:0016020">
    <property type="term" value="C:membrane"/>
    <property type="evidence" value="ECO:0007669"/>
    <property type="project" value="InterPro"/>
</dbReference>
<dbReference type="GO" id="GO:0046872">
    <property type="term" value="F:metal ion binding"/>
    <property type="evidence" value="ECO:0007669"/>
    <property type="project" value="UniProtKB-KW"/>
</dbReference>
<evidence type="ECO:0000256" key="11">
    <source>
        <dbReference type="ARBA" id="ARBA00022842"/>
    </source>
</evidence>
<accession>A0A6J5V4X8</accession>
<sequence length="83" mass="9700">MLEWSLVGEVVFIISLILLYVLVLLITGRYSMRLYVAYNCTYIFGMLLALQLRFVEFQHVQSGEHMVAMGLFFFMQVRQAPTE</sequence>
<organism evidence="18 20">
    <name type="scientific">Prunus armeniaca</name>
    <name type="common">Apricot</name>
    <name type="synonym">Armeniaca vulgaris</name>
    <dbReference type="NCBI Taxonomy" id="36596"/>
    <lineage>
        <taxon>Eukaryota</taxon>
        <taxon>Viridiplantae</taxon>
        <taxon>Streptophyta</taxon>
        <taxon>Embryophyta</taxon>
        <taxon>Tracheophyta</taxon>
        <taxon>Spermatophyta</taxon>
        <taxon>Magnoliopsida</taxon>
        <taxon>eudicotyledons</taxon>
        <taxon>Gunneridae</taxon>
        <taxon>Pentapetalae</taxon>
        <taxon>rosids</taxon>
        <taxon>fabids</taxon>
        <taxon>Rosales</taxon>
        <taxon>Rosaceae</taxon>
        <taxon>Amygdaloideae</taxon>
        <taxon>Amygdaleae</taxon>
        <taxon>Prunus</taxon>
    </lineage>
</organism>
<protein>
    <recommendedName>
        <fullName evidence="6">dolichyl-diphosphooligosaccharide--protein glycotransferase</fullName>
        <ecNumber evidence="6">2.4.99.18</ecNumber>
    </recommendedName>
</protein>
<evidence type="ECO:0000256" key="3">
    <source>
        <dbReference type="ARBA" id="ARBA00004127"/>
    </source>
</evidence>
<evidence type="ECO:0000256" key="4">
    <source>
        <dbReference type="ARBA" id="ARBA00004922"/>
    </source>
</evidence>
<evidence type="ECO:0000256" key="10">
    <source>
        <dbReference type="ARBA" id="ARBA00022723"/>
    </source>
</evidence>
<keyword evidence="14" id="KW-0464">Manganese</keyword>
<evidence type="ECO:0000256" key="16">
    <source>
        <dbReference type="SAM" id="Phobius"/>
    </source>
</evidence>
<evidence type="ECO:0000313" key="19">
    <source>
        <dbReference type="EMBL" id="CAB4313734.1"/>
    </source>
</evidence>
<evidence type="ECO:0000256" key="6">
    <source>
        <dbReference type="ARBA" id="ARBA00012605"/>
    </source>
</evidence>
<evidence type="ECO:0000256" key="12">
    <source>
        <dbReference type="ARBA" id="ARBA00022989"/>
    </source>
</evidence>
<keyword evidence="9 16" id="KW-0812">Transmembrane</keyword>
<dbReference type="AlphaFoldDB" id="A0A6J5V4X8"/>
<name>A0A6J5V4X8_PRUAR</name>
<evidence type="ECO:0000313" key="18">
    <source>
        <dbReference type="EMBL" id="CAB4283312.1"/>
    </source>
</evidence>
<dbReference type="InterPro" id="IPR048307">
    <property type="entry name" value="STT3_N"/>
</dbReference>
<evidence type="ECO:0000256" key="9">
    <source>
        <dbReference type="ARBA" id="ARBA00022692"/>
    </source>
</evidence>
<comment type="catalytic activity">
    <reaction evidence="15">
        <text>a di-trans,poly-cis-dolichyl diphosphooligosaccharide + L-asparaginyl-[protein] = N(4)-(oligosaccharide-(1-&gt;4)-N-acetyl-beta-D-glucosaminyl-(1-&gt;4)-N-acetyl-beta-D-glucosaminyl)-L-asparaginyl-[protein] + a di-trans,poly-cis-dolichyl diphosphate + H(+)</text>
        <dbReference type="Rhea" id="RHEA:22980"/>
        <dbReference type="Rhea" id="RHEA-COMP:12804"/>
        <dbReference type="Rhea" id="RHEA-COMP:12805"/>
        <dbReference type="Rhea" id="RHEA-COMP:19506"/>
        <dbReference type="Rhea" id="RHEA-COMP:19509"/>
        <dbReference type="ChEBI" id="CHEBI:15378"/>
        <dbReference type="ChEBI" id="CHEBI:50347"/>
        <dbReference type="ChEBI" id="CHEBI:57497"/>
        <dbReference type="ChEBI" id="CHEBI:57570"/>
        <dbReference type="ChEBI" id="CHEBI:132529"/>
        <dbReference type="EC" id="2.4.99.18"/>
    </reaction>
</comment>
<keyword evidence="8" id="KW-0808">Transferase</keyword>
<dbReference type="InterPro" id="IPR003674">
    <property type="entry name" value="Oligo_trans_STT3"/>
</dbReference>
<comment type="similarity">
    <text evidence="5">Belongs to the STT3 family.</text>
</comment>
<evidence type="ECO:0000256" key="8">
    <source>
        <dbReference type="ARBA" id="ARBA00022679"/>
    </source>
</evidence>
<gene>
    <name evidence="18" type="ORF">CURHAP_LOCUS37640</name>
    <name evidence="19" type="ORF">ORAREDHAP_LOCUS37159</name>
</gene>
<reference evidence="21" key="1">
    <citation type="journal article" date="2020" name="Genome Biol.">
        <title>Gamete binning: chromosome-level and haplotype-resolved genome assembly enabled by high-throughput single-cell sequencing of gamete genomes.</title>
        <authorList>
            <person name="Campoy J.A."/>
            <person name="Sun H."/>
            <person name="Goel M."/>
            <person name="Jiao W.-B."/>
            <person name="Folz-Donahue K."/>
            <person name="Wang N."/>
            <person name="Rubio M."/>
            <person name="Liu C."/>
            <person name="Kukat C."/>
            <person name="Ruiz D."/>
            <person name="Huettel B."/>
            <person name="Schneeberger K."/>
        </authorList>
    </citation>
    <scope>NUCLEOTIDE SEQUENCE [LARGE SCALE GENOMIC DNA]</scope>
    <source>
        <strain evidence="21">cv. Rojo Pasion</strain>
    </source>
</reference>
<dbReference type="OrthoDB" id="10469299at2759"/>
<dbReference type="PANTHER" id="PTHR13872">
    <property type="entry name" value="DOLICHYL-DIPHOSPHOOLIGOSACCHARIDE--PROTEIN GLYCOSYLTRANSFERASE SUBUNIT"/>
    <property type="match status" value="1"/>
</dbReference>
<dbReference type="GO" id="GO:0012505">
    <property type="term" value="C:endomembrane system"/>
    <property type="evidence" value="ECO:0007669"/>
    <property type="project" value="UniProtKB-SubCell"/>
</dbReference>
<evidence type="ECO:0000256" key="1">
    <source>
        <dbReference type="ARBA" id="ARBA00001936"/>
    </source>
</evidence>
<dbReference type="PANTHER" id="PTHR13872:SF1">
    <property type="entry name" value="DOLICHYL-DIPHOSPHOOLIGOSACCHARIDE--PROTEIN GLYCOSYLTRANSFERASE SUBUNIT STT3B"/>
    <property type="match status" value="1"/>
</dbReference>
<comment type="subcellular location">
    <subcellularLocation>
        <location evidence="3">Endomembrane system</location>
        <topology evidence="3">Multi-pass membrane protein</topology>
    </subcellularLocation>
</comment>
<keyword evidence="11" id="KW-0460">Magnesium</keyword>
<dbReference type="Proteomes" id="UP000507222">
    <property type="component" value="Unassembled WGS sequence"/>
</dbReference>
<feature type="transmembrane region" description="Helical" evidence="16">
    <location>
        <begin position="34"/>
        <end position="54"/>
    </location>
</feature>
<evidence type="ECO:0000256" key="7">
    <source>
        <dbReference type="ARBA" id="ARBA00022676"/>
    </source>
</evidence>
<evidence type="ECO:0000313" key="20">
    <source>
        <dbReference type="Proteomes" id="UP000507222"/>
    </source>
</evidence>
<feature type="domain" description="Oligosaccharyl transferase STT3 N-terminal" evidence="17">
    <location>
        <begin position="5"/>
        <end position="76"/>
    </location>
</feature>
<evidence type="ECO:0000256" key="2">
    <source>
        <dbReference type="ARBA" id="ARBA00001946"/>
    </source>
</evidence>
<keyword evidence="7" id="KW-0328">Glycosyltransferase</keyword>
<comment type="cofactor">
    <cofactor evidence="2">
        <name>Mg(2+)</name>
        <dbReference type="ChEBI" id="CHEBI:18420"/>
    </cofactor>
</comment>
<evidence type="ECO:0000256" key="13">
    <source>
        <dbReference type="ARBA" id="ARBA00023136"/>
    </source>
</evidence>
<dbReference type="GO" id="GO:0004579">
    <property type="term" value="F:dolichyl-diphosphooligosaccharide-protein glycotransferase activity"/>
    <property type="evidence" value="ECO:0007669"/>
    <property type="project" value="UniProtKB-EC"/>
</dbReference>
<reference evidence="18 20" key="2">
    <citation type="submission" date="2020-05" db="EMBL/GenBank/DDBJ databases">
        <authorList>
            <person name="Campoy J."/>
            <person name="Schneeberger K."/>
            <person name="Spophaly S."/>
        </authorList>
    </citation>
    <scope>NUCLEOTIDE SEQUENCE [LARGE SCALE GENOMIC DNA]</scope>
    <source>
        <strain evidence="18">PruArmRojPasFocal</strain>
    </source>
</reference>
<proteinExistence type="inferred from homology"/>
<dbReference type="Proteomes" id="UP000507245">
    <property type="component" value="Unassembled WGS sequence"/>
</dbReference>
<comment type="pathway">
    <text evidence="4">Protein modification; protein glycosylation.</text>
</comment>
<dbReference type="EMBL" id="CAEKDK010000006">
    <property type="protein sequence ID" value="CAB4283312.1"/>
    <property type="molecule type" value="Genomic_DNA"/>
</dbReference>